<dbReference type="InterPro" id="IPR029063">
    <property type="entry name" value="SAM-dependent_MTases_sf"/>
</dbReference>
<dbReference type="InterPro" id="IPR000682">
    <property type="entry name" value="PCMT"/>
</dbReference>
<keyword evidence="5" id="KW-1185">Reference proteome</keyword>
<gene>
    <name evidence="4" type="ORF">FHS31_000516</name>
</gene>
<dbReference type="Pfam" id="PF01135">
    <property type="entry name" value="PCMT"/>
    <property type="match status" value="1"/>
</dbReference>
<organism evidence="4 5">
    <name type="scientific">Sphingomonas vulcanisoli</name>
    <dbReference type="NCBI Taxonomy" id="1658060"/>
    <lineage>
        <taxon>Bacteria</taxon>
        <taxon>Pseudomonadati</taxon>
        <taxon>Pseudomonadota</taxon>
        <taxon>Alphaproteobacteria</taxon>
        <taxon>Sphingomonadales</taxon>
        <taxon>Sphingomonadaceae</taxon>
        <taxon>Sphingomonas</taxon>
    </lineage>
</organism>
<dbReference type="SUPFAM" id="SSF53335">
    <property type="entry name" value="S-adenosyl-L-methionine-dependent methyltransferases"/>
    <property type="match status" value="1"/>
</dbReference>
<keyword evidence="4" id="KW-0808">Transferase</keyword>
<dbReference type="PANTHER" id="PTHR11579:SF18">
    <property type="entry name" value="PROTEIN-L-ISOASPARTATE O-METHYLTRANSFERASE"/>
    <property type="match status" value="1"/>
</dbReference>
<dbReference type="Proteomes" id="UP000727456">
    <property type="component" value="Unassembled WGS sequence"/>
</dbReference>
<dbReference type="Gene3D" id="3.40.50.150">
    <property type="entry name" value="Vaccinia Virus protein VP39"/>
    <property type="match status" value="1"/>
</dbReference>
<keyword evidence="4" id="KW-0489">Methyltransferase</keyword>
<evidence type="ECO:0000313" key="5">
    <source>
        <dbReference type="Proteomes" id="UP000727456"/>
    </source>
</evidence>
<dbReference type="RefSeq" id="WP_167071723.1">
    <property type="nucleotide sequence ID" value="NZ_JAAOZC010000001.1"/>
</dbReference>
<reference evidence="4 5" key="1">
    <citation type="submission" date="2020-03" db="EMBL/GenBank/DDBJ databases">
        <title>Genomic Encyclopedia of Type Strains, Phase III (KMG-III): the genomes of soil and plant-associated and newly described type strains.</title>
        <authorList>
            <person name="Whitman W."/>
        </authorList>
    </citation>
    <scope>NUCLEOTIDE SEQUENCE [LARGE SCALE GENOMIC DNA]</scope>
    <source>
        <strain evidence="4 5">CECT 8804</strain>
    </source>
</reference>
<evidence type="ECO:0000313" key="4">
    <source>
        <dbReference type="EMBL" id="NIJ06934.1"/>
    </source>
</evidence>
<dbReference type="GO" id="GO:0004719">
    <property type="term" value="F:protein-L-isoaspartate (D-aspartate) O-methyltransferase activity"/>
    <property type="evidence" value="ECO:0007669"/>
    <property type="project" value="UniProtKB-EC"/>
</dbReference>
<evidence type="ECO:0000256" key="1">
    <source>
        <dbReference type="ARBA" id="ARBA00005369"/>
    </source>
</evidence>
<comment type="similarity">
    <text evidence="1">Belongs to the methyltransferase superfamily. L-isoaspartyl/D-aspartyl protein methyltransferase family.</text>
</comment>
<evidence type="ECO:0000256" key="2">
    <source>
        <dbReference type="ARBA" id="ARBA00013346"/>
    </source>
</evidence>
<evidence type="ECO:0000256" key="3">
    <source>
        <dbReference type="ARBA" id="ARBA00030757"/>
    </source>
</evidence>
<protein>
    <recommendedName>
        <fullName evidence="2">Protein-L-isoaspartate O-methyltransferase</fullName>
    </recommendedName>
    <alternativeName>
        <fullName evidence="3">Protein L-isoaspartyl methyltransferase</fullName>
    </alternativeName>
</protein>
<proteinExistence type="inferred from homology"/>
<dbReference type="EMBL" id="JAAOZC010000001">
    <property type="protein sequence ID" value="NIJ06934.1"/>
    <property type="molecule type" value="Genomic_DNA"/>
</dbReference>
<accession>A0ABX0TS13</accession>
<dbReference type="PANTHER" id="PTHR11579">
    <property type="entry name" value="PROTEIN-L-ISOASPARTATE O-METHYLTRANSFERASE"/>
    <property type="match status" value="1"/>
</dbReference>
<sequence length="212" mass="21666">MTEQNFDQMRAAMVASQLRTTGVDDPRVLGAMAAVPRERFVPGDRRALAYADVATPLGQGRAMAAPAVLGRLLTEARVRIGEHVLVIGAGPGYSAAVLAALGCDVIALETADGPGAEAHPAGVTAVSGALDAGWPASAPYSLILFDGAIELVPQAIVDQLAEGGRIAAPLIERGVSRLAIGIKAAGVIGWRRIIEAAAPALPGFAAPATFRF</sequence>
<name>A0ABX0TS13_9SPHN</name>
<dbReference type="GO" id="GO:0032259">
    <property type="term" value="P:methylation"/>
    <property type="evidence" value="ECO:0007669"/>
    <property type="project" value="UniProtKB-KW"/>
</dbReference>
<comment type="caution">
    <text evidence="4">The sequence shown here is derived from an EMBL/GenBank/DDBJ whole genome shotgun (WGS) entry which is preliminary data.</text>
</comment>